<evidence type="ECO:0000259" key="4">
    <source>
        <dbReference type="Pfam" id="PF00593"/>
    </source>
</evidence>
<dbReference type="PROSITE" id="PS52016">
    <property type="entry name" value="TONB_DEPENDENT_REC_3"/>
    <property type="match status" value="1"/>
</dbReference>
<dbReference type="PROSITE" id="PS00018">
    <property type="entry name" value="EF_HAND_1"/>
    <property type="match status" value="1"/>
</dbReference>
<comment type="similarity">
    <text evidence="1 2">Belongs to the TonB-dependent receptor family.</text>
</comment>
<evidence type="ECO:0000256" key="1">
    <source>
        <dbReference type="PROSITE-ProRule" id="PRU01360"/>
    </source>
</evidence>
<reference evidence="6" key="1">
    <citation type="submission" date="2021-06" db="EMBL/GenBank/DDBJ databases">
        <title>Collection of gut derived symbiotic bacterial strains cultured from healthy donors.</title>
        <authorList>
            <person name="Lin H."/>
            <person name="Littmann E."/>
            <person name="Pamer E.G."/>
        </authorList>
    </citation>
    <scope>NUCLEOTIDE SEQUENCE</scope>
    <source>
        <strain evidence="6">MSK.21.74</strain>
    </source>
</reference>
<keyword evidence="1" id="KW-0813">Transport</keyword>
<dbReference type="NCBIfam" id="TIGR04057">
    <property type="entry name" value="SusC_RagA_signa"/>
    <property type="match status" value="1"/>
</dbReference>
<keyword evidence="1 2" id="KW-0472">Membrane</keyword>
<keyword evidence="1" id="KW-0998">Cell outer membrane</keyword>
<keyword evidence="1" id="KW-0812">Transmembrane</keyword>
<gene>
    <name evidence="6" type="ORF">KSW82_05810</name>
</gene>
<dbReference type="AlphaFoldDB" id="A0AAW4N4L4"/>
<feature type="signal peptide" evidence="3">
    <location>
        <begin position="1"/>
        <end position="23"/>
    </location>
</feature>
<evidence type="ECO:0000256" key="2">
    <source>
        <dbReference type="RuleBase" id="RU003357"/>
    </source>
</evidence>
<dbReference type="FunFam" id="2.170.130.10:FF:000008">
    <property type="entry name" value="SusC/RagA family TonB-linked outer membrane protein"/>
    <property type="match status" value="1"/>
</dbReference>
<keyword evidence="2" id="KW-0798">TonB box</keyword>
<feature type="domain" description="TonB-dependent receptor-like beta-barrel" evidence="4">
    <location>
        <begin position="398"/>
        <end position="919"/>
    </location>
</feature>
<dbReference type="Pfam" id="PF13715">
    <property type="entry name" value="CarbopepD_reg_2"/>
    <property type="match status" value="1"/>
</dbReference>
<dbReference type="GO" id="GO:0009279">
    <property type="term" value="C:cell outer membrane"/>
    <property type="evidence" value="ECO:0007669"/>
    <property type="project" value="UniProtKB-SubCell"/>
</dbReference>
<dbReference type="EMBL" id="JAHOEI010000013">
    <property type="protein sequence ID" value="MBV3387253.1"/>
    <property type="molecule type" value="Genomic_DNA"/>
</dbReference>
<keyword evidence="3" id="KW-0732">Signal</keyword>
<evidence type="ECO:0000313" key="6">
    <source>
        <dbReference type="EMBL" id="MBV3387253.1"/>
    </source>
</evidence>
<keyword evidence="6" id="KW-0675">Receptor</keyword>
<evidence type="ECO:0000259" key="5">
    <source>
        <dbReference type="Pfam" id="PF07715"/>
    </source>
</evidence>
<dbReference type="InterPro" id="IPR012910">
    <property type="entry name" value="Plug_dom"/>
</dbReference>
<name>A0AAW4N4L4_9BACT</name>
<comment type="caution">
    <text evidence="6">The sequence shown here is derived from an EMBL/GenBank/DDBJ whole genome shotgun (WGS) entry which is preliminary data.</text>
</comment>
<keyword evidence="1" id="KW-1134">Transmembrane beta strand</keyword>
<feature type="chain" id="PRO_5043341265" evidence="3">
    <location>
        <begin position="24"/>
        <end position="1079"/>
    </location>
</feature>
<dbReference type="InterPro" id="IPR018247">
    <property type="entry name" value="EF_Hand_1_Ca_BS"/>
</dbReference>
<dbReference type="Pfam" id="PF00593">
    <property type="entry name" value="TonB_dep_Rec_b-barrel"/>
    <property type="match status" value="1"/>
</dbReference>
<dbReference type="InterPro" id="IPR039426">
    <property type="entry name" value="TonB-dep_rcpt-like"/>
</dbReference>
<proteinExistence type="inferred from homology"/>
<accession>A0AAW4N4L4</accession>
<evidence type="ECO:0000256" key="3">
    <source>
        <dbReference type="SAM" id="SignalP"/>
    </source>
</evidence>
<dbReference type="InterPro" id="IPR000531">
    <property type="entry name" value="Beta-barrel_TonB"/>
</dbReference>
<feature type="domain" description="TonB-dependent receptor plug" evidence="5">
    <location>
        <begin position="115"/>
        <end position="221"/>
    </location>
</feature>
<dbReference type="Pfam" id="PF07715">
    <property type="entry name" value="Plug"/>
    <property type="match status" value="1"/>
</dbReference>
<evidence type="ECO:0000313" key="7">
    <source>
        <dbReference type="Proteomes" id="UP001196765"/>
    </source>
</evidence>
<dbReference type="InterPro" id="IPR023997">
    <property type="entry name" value="TonB-dep_OMP_SusC/RagA_CS"/>
</dbReference>
<dbReference type="Proteomes" id="UP001196765">
    <property type="component" value="Unassembled WGS sequence"/>
</dbReference>
<dbReference type="InterPro" id="IPR023996">
    <property type="entry name" value="TonB-dep_OMP_SusC/RagA"/>
</dbReference>
<comment type="subcellular location">
    <subcellularLocation>
        <location evidence="1">Cell outer membrane</location>
        <topology evidence="1">Multi-pass membrane protein</topology>
    </subcellularLocation>
</comment>
<dbReference type="NCBIfam" id="TIGR04056">
    <property type="entry name" value="OMP_RagA_SusC"/>
    <property type="match status" value="1"/>
</dbReference>
<dbReference type="RefSeq" id="WP_217744208.1">
    <property type="nucleotide sequence ID" value="NZ_JAHOEI010000013.1"/>
</dbReference>
<protein>
    <submittedName>
        <fullName evidence="6">TonB-dependent receptor</fullName>
    </submittedName>
</protein>
<organism evidence="6 7">
    <name type="scientific">Segatella copri</name>
    <dbReference type="NCBI Taxonomy" id="165179"/>
    <lineage>
        <taxon>Bacteria</taxon>
        <taxon>Pseudomonadati</taxon>
        <taxon>Bacteroidota</taxon>
        <taxon>Bacteroidia</taxon>
        <taxon>Bacteroidales</taxon>
        <taxon>Prevotellaceae</taxon>
        <taxon>Segatella</taxon>
    </lineage>
</organism>
<sequence length="1079" mass="119352">MDLQIKKGALALSLSLCCVGAFAQKTITGTVKDATGEPLIGVTIQTAKGGGTVTDYDGNFSLSNLKVGEKLTISYVGCKTKIVTVSNHPTMNIVLESSDKSLDEVVVIGYGTMKRRDLTGAVASVTGDKLAQNPVSNIAEALQGQLPGVTVTSQDGRPGASMSIRVRGGGSITQSNDPLFIVDGVQVSSIDDIPADNIESIDVLKDAASTAIYGARGANGVILITTKNAKEGKVNVKYNMYFRVKEKPETYKQESAYDYVLRNWSYATAYNAKDGQDIAKYFGVGSENGNHLEEYKSMGTHNYQDDLLGSSHSWNHDLSISGGTERTKYYATLNYINDKGSLNNTGFRRWNGNVKLTQDINKKLKWNLDARYSEMQFKGAKFEYATCSYNFRPIDTPLGEDDGSLLGLGDSHVSQSFNPVSIYDNYTSIHTRNRMRANNSLIWTPIKGLTGKTELTLGRNWSEQKTWDGGFEEGYSHAKLKKSDGYHVKWTSTINYNVQGLGKDHKLDLLAGNEVLASKSSSTTFDGYGYPEEWDMNTAFGMLDMTNKDPDLKIDKDTYVNNIAIPEHSLSWFGRANYSYQSRYLFTATFRADGSSKFAPNHHWGYFPAAAAAWRISDEAWMKGTEDWLSNLKLRLSYGTAGNDNINSSLWKDTWQKSTTTVDGEIVDTYVPGSMMGNPDLKWETTVSRNAGIDFGFWNGKLRGTLDFYWNTTKNILMMVPIDTSTGYTYQFQNVGKTSNKGVELALSYEIVRNKDFNLSFGMTYNFNHNNIDDLFDGVLADTHTNWGSTTRLPYYDYVIRKGNPVGLIQGYKSQGIYTVDDFNVSADGVWTLKPGIPDNVDNIGNFAGAENYKRPEDQKAFPGMAKFADTDGDGKITSSDVTIIGKTKPQHTGGFNFSGHYKNLDFTANFTYQIGGKVYNANALHDMMGGKDTWYGAAKLNIVSDCWKMYNVDSKGDLYAVTDPTELKALNAGAKYALPFAEVGLVTSDFIEDASYLRLQNLSVGYTFPKRWMKPLGISNLRVYATATNLFCITGYSGIDPDVNTNFDAGGNGFPTPNYDYQAYPKTRSWTFGVNLSF</sequence>